<evidence type="ECO:0000313" key="4">
    <source>
        <dbReference type="EMBL" id="KAL0923647.1"/>
    </source>
</evidence>
<keyword evidence="5" id="KW-1185">Reference proteome</keyword>
<feature type="transmembrane region" description="Helical" evidence="2">
    <location>
        <begin position="349"/>
        <end position="370"/>
    </location>
</feature>
<dbReference type="AlphaFoldDB" id="A0ABD0VM82"/>
<feature type="compositionally biased region" description="Basic and acidic residues" evidence="1">
    <location>
        <begin position="38"/>
        <end position="49"/>
    </location>
</feature>
<dbReference type="Proteomes" id="UP001552299">
    <property type="component" value="Unassembled WGS sequence"/>
</dbReference>
<comment type="caution">
    <text evidence="4">The sequence shown here is derived from an EMBL/GenBank/DDBJ whole genome shotgun (WGS) entry which is preliminary data.</text>
</comment>
<feature type="region of interest" description="Disordered" evidence="1">
    <location>
        <begin position="14"/>
        <end position="49"/>
    </location>
</feature>
<evidence type="ECO:0000256" key="2">
    <source>
        <dbReference type="SAM" id="Phobius"/>
    </source>
</evidence>
<protein>
    <recommendedName>
        <fullName evidence="3">DUF4283 domain-containing protein</fullName>
    </recommendedName>
</protein>
<gene>
    <name evidence="4" type="ORF">M5K25_007712</name>
</gene>
<organism evidence="4 5">
    <name type="scientific">Dendrobium thyrsiflorum</name>
    <name type="common">Pinecone-like raceme dendrobium</name>
    <name type="synonym">Orchid</name>
    <dbReference type="NCBI Taxonomy" id="117978"/>
    <lineage>
        <taxon>Eukaryota</taxon>
        <taxon>Viridiplantae</taxon>
        <taxon>Streptophyta</taxon>
        <taxon>Embryophyta</taxon>
        <taxon>Tracheophyta</taxon>
        <taxon>Spermatophyta</taxon>
        <taxon>Magnoliopsida</taxon>
        <taxon>Liliopsida</taxon>
        <taxon>Asparagales</taxon>
        <taxon>Orchidaceae</taxon>
        <taxon>Epidendroideae</taxon>
        <taxon>Malaxideae</taxon>
        <taxon>Dendrobiinae</taxon>
        <taxon>Dendrobium</taxon>
    </lineage>
</organism>
<dbReference type="EMBL" id="JANQDX010000006">
    <property type="protein sequence ID" value="KAL0923647.1"/>
    <property type="molecule type" value="Genomic_DNA"/>
</dbReference>
<feature type="transmembrane region" description="Helical" evidence="2">
    <location>
        <begin position="300"/>
        <end position="328"/>
    </location>
</feature>
<reference evidence="4 5" key="1">
    <citation type="journal article" date="2024" name="Plant Biotechnol. J.">
        <title>Dendrobium thyrsiflorum genome and its molecular insights into genes involved in important horticultural traits.</title>
        <authorList>
            <person name="Chen B."/>
            <person name="Wang J.Y."/>
            <person name="Zheng P.J."/>
            <person name="Li K.L."/>
            <person name="Liang Y.M."/>
            <person name="Chen X.F."/>
            <person name="Zhang C."/>
            <person name="Zhao X."/>
            <person name="He X."/>
            <person name="Zhang G.Q."/>
            <person name="Liu Z.J."/>
            <person name="Xu Q."/>
        </authorList>
    </citation>
    <scope>NUCLEOTIDE SEQUENCE [LARGE SCALE GENOMIC DNA]</scope>
    <source>
        <strain evidence="4">GZMU011</strain>
    </source>
</reference>
<feature type="domain" description="DUF4283" evidence="3">
    <location>
        <begin position="208"/>
        <end position="290"/>
    </location>
</feature>
<dbReference type="InterPro" id="IPR025558">
    <property type="entry name" value="DUF4283"/>
</dbReference>
<keyword evidence="2" id="KW-0812">Transmembrane</keyword>
<evidence type="ECO:0000259" key="3">
    <source>
        <dbReference type="Pfam" id="PF14111"/>
    </source>
</evidence>
<name>A0ABD0VM82_DENTH</name>
<sequence length="400" mass="43876">MVLATVQGAYRLSEVGNTKTSSHGPRESMVRSGRRFSPRSDGDSDDRFDSRLDFDVNSLDAGGPSVEPERVLRSVVDDQLRSLGSGRCEQVSGWGKRTSSSGGSDLAQASLDMEPCDSASVHVQTSDVVVSQAIVDPTVVVATNLSNCGDEFAKKCRFLHEPKDFLACSEFDCRSDVFKIDDVSKAIVMSDDGSYVTLHMELVHVNLARLERGLVGKLIGRRLPYLVLSNELKRKWSMFEDFHLVSISPDSFIYLFESAEAWDAVLMGGPWVVGGFIIGLDRWSFSFSPQSMLLSLDNLYGLMLKLTAGGELLLLVFACGWIMVPSFLPELRSLGFMASFSNRQNMRGSLTFASNVALFGTILVNVQMLLNPPNSPLINLKVVLLKCVNALSSLIVVLPR</sequence>
<accession>A0ABD0VM82</accession>
<keyword evidence="2" id="KW-0472">Membrane</keyword>
<evidence type="ECO:0000256" key="1">
    <source>
        <dbReference type="SAM" id="MobiDB-lite"/>
    </source>
</evidence>
<evidence type="ECO:0000313" key="5">
    <source>
        <dbReference type="Proteomes" id="UP001552299"/>
    </source>
</evidence>
<keyword evidence="2" id="KW-1133">Transmembrane helix</keyword>
<dbReference type="Pfam" id="PF14111">
    <property type="entry name" value="DUF4283"/>
    <property type="match status" value="1"/>
</dbReference>
<proteinExistence type="predicted"/>